<organism evidence="1 2">
    <name type="scientific">Alcaligenes xylosoxydans xylosoxydans</name>
    <name type="common">Achromobacter xylosoxidans</name>
    <dbReference type="NCBI Taxonomy" id="85698"/>
    <lineage>
        <taxon>Bacteria</taxon>
        <taxon>Pseudomonadati</taxon>
        <taxon>Pseudomonadota</taxon>
        <taxon>Betaproteobacteria</taxon>
        <taxon>Burkholderiales</taxon>
        <taxon>Alcaligenaceae</taxon>
        <taxon>Achromobacter</taxon>
    </lineage>
</organism>
<reference evidence="2" key="1">
    <citation type="submission" date="2015-12" db="EMBL/GenBank/DDBJ databases">
        <title>FDA dAtabase for Regulatory Grade micrObial Sequences (FDA-ARGOS): Supporting development and validation of Infectious Disease Dx tests.</title>
        <authorList>
            <person name="Case J."/>
            <person name="Tallon L."/>
            <person name="Sadzewicz L."/>
            <person name="Sengamalay N."/>
            <person name="Ott S."/>
            <person name="Godinez A."/>
            <person name="Nagaraj S."/>
            <person name="Nadendla S."/>
            <person name="Sichtig H."/>
        </authorList>
    </citation>
    <scope>NUCLEOTIDE SEQUENCE [LARGE SCALE GENOMIC DNA]</scope>
    <source>
        <strain evidence="2">FDAARGOS_147</strain>
    </source>
</reference>
<evidence type="ECO:0000313" key="2">
    <source>
        <dbReference type="Proteomes" id="UP000060602"/>
    </source>
</evidence>
<protein>
    <submittedName>
        <fullName evidence="1">Uncharacterized protein</fullName>
    </submittedName>
</protein>
<dbReference type="RefSeq" id="WP_104021685.1">
    <property type="nucleotide sequence ID" value="NZ_CP014060.2"/>
</dbReference>
<gene>
    <name evidence="1" type="ORF">AL504_22305</name>
</gene>
<dbReference type="EMBL" id="CP014060">
    <property type="protein sequence ID" value="AMG38520.2"/>
    <property type="molecule type" value="Genomic_DNA"/>
</dbReference>
<proteinExistence type="predicted"/>
<accession>A0A0X8P280</accession>
<evidence type="ECO:0000313" key="1">
    <source>
        <dbReference type="EMBL" id="AMG38520.2"/>
    </source>
</evidence>
<dbReference type="AlphaFoldDB" id="A0A0X8P280"/>
<dbReference type="Proteomes" id="UP000060602">
    <property type="component" value="Chromosome"/>
</dbReference>
<sequence>MADITNDADASGFAEPDVAQTLALFKQIGFIPPVHASDGDLPGWEFAGRAEIKLATLRPDEPLGVSSPIPPEAKTFFMKLAKFRQEMQVITDPTGTYVFEPGAEPEHIPHPEEAASRKARWKFW</sequence>
<name>A0A0X8P280_ALCXX</name>